<dbReference type="Pfam" id="PF14016">
    <property type="entry name" value="DUF4232"/>
    <property type="match status" value="1"/>
</dbReference>
<gene>
    <name evidence="4" type="ORF">SCOCK_80022</name>
</gene>
<comment type="caution">
    <text evidence="4">The sequence shown here is derived from an EMBL/GenBank/DDBJ whole genome shotgun (WGS) entry which is preliminary data.</text>
</comment>
<evidence type="ECO:0000313" key="5">
    <source>
        <dbReference type="Proteomes" id="UP001152519"/>
    </source>
</evidence>
<accession>A0A9W4E0S9</accession>
<feature type="compositionally biased region" description="Gly residues" evidence="1">
    <location>
        <begin position="72"/>
        <end position="81"/>
    </location>
</feature>
<feature type="region of interest" description="Disordered" evidence="1">
    <location>
        <begin position="34"/>
        <end position="82"/>
    </location>
</feature>
<evidence type="ECO:0000313" key="4">
    <source>
        <dbReference type="EMBL" id="CAG6398867.1"/>
    </source>
</evidence>
<feature type="domain" description="DUF4232" evidence="3">
    <location>
        <begin position="86"/>
        <end position="212"/>
    </location>
</feature>
<feature type="chain" id="PRO_5040885675" description="DUF4232 domain-containing protein" evidence="2">
    <location>
        <begin position="31"/>
        <end position="225"/>
    </location>
</feature>
<dbReference type="RefSeq" id="WP_251500813.1">
    <property type="nucleotide sequence ID" value="NZ_CAJSLV010000114.1"/>
</dbReference>
<keyword evidence="5" id="KW-1185">Reference proteome</keyword>
<name>A0A9W4E0S9_9ACTN</name>
<dbReference type="Proteomes" id="UP001152519">
    <property type="component" value="Unassembled WGS sequence"/>
</dbReference>
<evidence type="ECO:0000259" key="3">
    <source>
        <dbReference type="Pfam" id="PF14016"/>
    </source>
</evidence>
<protein>
    <recommendedName>
        <fullName evidence="3">DUF4232 domain-containing protein</fullName>
    </recommendedName>
</protein>
<feature type="compositionally biased region" description="Low complexity" evidence="1">
    <location>
        <begin position="50"/>
        <end position="71"/>
    </location>
</feature>
<feature type="signal peptide" evidence="2">
    <location>
        <begin position="1"/>
        <end position="30"/>
    </location>
</feature>
<dbReference type="AlphaFoldDB" id="A0A9W4E0S9"/>
<evidence type="ECO:0000256" key="2">
    <source>
        <dbReference type="SAM" id="SignalP"/>
    </source>
</evidence>
<reference evidence="4" key="1">
    <citation type="submission" date="2021-05" db="EMBL/GenBank/DDBJ databases">
        <authorList>
            <person name="Arsene-Ploetze F."/>
        </authorList>
    </citation>
    <scope>NUCLEOTIDE SEQUENCE</scope>
    <source>
        <strain evidence="4">DSM 42138</strain>
    </source>
</reference>
<sequence>MKTTARKNHRSSRARTSCLLGAAAAAALLASTGCGPSDDDGSATAEPKDTPSATSPASSTSAPSPTATATGSTGGDDGSGSGVAACTAGSVSLSATSADGKGKNARHILLTVANTGGKKCTVYHYPYLRFPDAREPVAVIKDSADDPVTLAPGEQAYAALLANGGGMDTYDTKTVPLSLQGPTPGSRATDPVEVALPGTVSFDDGAQVTYWTTASGLVLRFIMSH</sequence>
<dbReference type="PROSITE" id="PS51257">
    <property type="entry name" value="PROKAR_LIPOPROTEIN"/>
    <property type="match status" value="1"/>
</dbReference>
<dbReference type="InterPro" id="IPR025326">
    <property type="entry name" value="DUF4232"/>
</dbReference>
<proteinExistence type="predicted"/>
<organism evidence="4 5">
    <name type="scientific">Actinacidiphila cocklensis</name>
    <dbReference type="NCBI Taxonomy" id="887465"/>
    <lineage>
        <taxon>Bacteria</taxon>
        <taxon>Bacillati</taxon>
        <taxon>Actinomycetota</taxon>
        <taxon>Actinomycetes</taxon>
        <taxon>Kitasatosporales</taxon>
        <taxon>Streptomycetaceae</taxon>
        <taxon>Actinacidiphila</taxon>
    </lineage>
</organism>
<evidence type="ECO:0000256" key="1">
    <source>
        <dbReference type="SAM" id="MobiDB-lite"/>
    </source>
</evidence>
<dbReference type="EMBL" id="CAJSLV010000114">
    <property type="protein sequence ID" value="CAG6398867.1"/>
    <property type="molecule type" value="Genomic_DNA"/>
</dbReference>
<keyword evidence="2" id="KW-0732">Signal</keyword>